<dbReference type="PROSITE" id="PS50089">
    <property type="entry name" value="ZF_RING_2"/>
    <property type="match status" value="1"/>
</dbReference>
<comment type="subcellular location">
    <subcellularLocation>
        <location evidence="9">Cytoplasm</location>
    </subcellularLocation>
</comment>
<dbReference type="FunFam" id="3.30.390.130:FF:000001">
    <property type="entry name" value="Probable E3 ubiquitin-protein ligase DTX3"/>
    <property type="match status" value="1"/>
</dbReference>
<dbReference type="InterPro" id="IPR039396">
    <property type="entry name" value="Deltex_C"/>
</dbReference>
<evidence type="ECO:0000256" key="1">
    <source>
        <dbReference type="ARBA" id="ARBA00000900"/>
    </source>
</evidence>
<dbReference type="InterPro" id="IPR057051">
    <property type="entry name" value="PARP14_RPM_1"/>
</dbReference>
<dbReference type="Gene3D" id="3.30.390.130">
    <property type="match status" value="1"/>
</dbReference>
<dbReference type="InterPro" id="IPR039398">
    <property type="entry name" value="Deltex_fam"/>
</dbReference>
<feature type="domain" description="RING-type" evidence="11">
    <location>
        <begin position="564"/>
        <end position="603"/>
    </location>
</feature>
<dbReference type="EC" id="2.3.2.27" evidence="9"/>
<proteinExistence type="inferred from homology"/>
<dbReference type="Pfam" id="PF21717">
    <property type="entry name" value="DTX3L_a-b"/>
    <property type="match status" value="1"/>
</dbReference>
<feature type="region of interest" description="Disordered" evidence="10">
    <location>
        <begin position="506"/>
        <end position="555"/>
    </location>
</feature>
<evidence type="ECO:0000256" key="3">
    <source>
        <dbReference type="ARBA" id="ARBA00009413"/>
    </source>
</evidence>
<feature type="non-terminal residue" evidence="12">
    <location>
        <position position="1"/>
    </location>
</feature>
<dbReference type="GO" id="GO:0005737">
    <property type="term" value="C:cytoplasm"/>
    <property type="evidence" value="ECO:0007669"/>
    <property type="project" value="UniProtKB-SubCell"/>
</dbReference>
<reference evidence="12 13" key="1">
    <citation type="submission" date="2019-09" db="EMBL/GenBank/DDBJ databases">
        <title>Bird 10,000 Genomes (B10K) Project - Family phase.</title>
        <authorList>
            <person name="Zhang G."/>
        </authorList>
    </citation>
    <scope>NUCLEOTIDE SEQUENCE [LARGE SCALE GENOMIC DNA]</scope>
    <source>
        <strain evidence="12">B10K-MSB-42743</strain>
        <tissue evidence="12">Heart</tissue>
    </source>
</reference>
<keyword evidence="6 8" id="KW-0863">Zinc-finger</keyword>
<dbReference type="OrthoDB" id="527344at2759"/>
<keyword evidence="13" id="KW-1185">Reference proteome</keyword>
<dbReference type="GO" id="GO:0008270">
    <property type="term" value="F:zinc ion binding"/>
    <property type="evidence" value="ECO:0007669"/>
    <property type="project" value="UniProtKB-KW"/>
</dbReference>
<evidence type="ECO:0000256" key="6">
    <source>
        <dbReference type="ARBA" id="ARBA00022771"/>
    </source>
</evidence>
<dbReference type="AlphaFoldDB" id="A0A7K4KIV6"/>
<dbReference type="SMART" id="SM00184">
    <property type="entry name" value="RING"/>
    <property type="match status" value="1"/>
</dbReference>
<keyword evidence="7 9" id="KW-0862">Zinc</keyword>
<dbReference type="UniPathway" id="UPA00143"/>
<dbReference type="GO" id="GO:0061630">
    <property type="term" value="F:ubiquitin protein ligase activity"/>
    <property type="evidence" value="ECO:0007669"/>
    <property type="project" value="UniProtKB-UniRule"/>
</dbReference>
<accession>A0A7K4KIV6</accession>
<dbReference type="Proteomes" id="UP000545332">
    <property type="component" value="Unassembled WGS sequence"/>
</dbReference>
<keyword evidence="12" id="KW-0436">Ligase</keyword>
<evidence type="ECO:0000259" key="11">
    <source>
        <dbReference type="PROSITE" id="PS50089"/>
    </source>
</evidence>
<dbReference type="InterPro" id="IPR039399">
    <property type="entry name" value="Deltex_C_sf"/>
</dbReference>
<feature type="non-terminal residue" evidence="12">
    <location>
        <position position="743"/>
    </location>
</feature>
<dbReference type="GO" id="GO:0007219">
    <property type="term" value="P:Notch signaling pathway"/>
    <property type="evidence" value="ECO:0007669"/>
    <property type="project" value="InterPro"/>
</dbReference>
<dbReference type="InterPro" id="IPR017907">
    <property type="entry name" value="Znf_RING_CS"/>
</dbReference>
<dbReference type="InterPro" id="IPR048418">
    <property type="entry name" value="DTX3L_a/b_dom"/>
</dbReference>
<sequence length="743" mass="84498">AAAPVMAVAPLLVRVVPAPDADGGEKLRLKLQKYFQSKKQSGGGECEVRAGAEPGTYRVHFSQERDKKNVESRRKHVLDVSEQRLEILMEPGQGGRSPEEQPSAEAMTRKVPSGVTASQAESFVRREKHTFCYLFFFSVQIFIEVSVTLNDRMFTEPQREKITMLCPNLRRERSPDFDGFEKLTGDYTDIEKLYHYCKHLLAGDDESHNFSHSESKSDLEVENGVDAEKMLCVPSALYEYFSHAHKEEMKELCRHFGVDIKSNNDDSGNTQIYFTCDTNPTLIQLAKEAFTTAFQKSIQDLDQKKIPFANSKQLEEAKMKVSRRFPYLLVKQEGNELLLRGPASGILAAEEFLREENENSQTEKNMHISSELYKYRNGIELDASEFKLLEPILSKEIEDISQNFDTMVDNISRGQKMIIRFRPRSNASDMSAHATESFINAFQNASAKQREKGISWKFSEDDKKRLNMLADGKELENLRIKFKEEKNVSGSLPNYLHAAEKHNMNPDTENAAQTKNRTALVSDPSPREASRVSEMKYDRQKSKLSSKEQVKSKAEDEEQGKDVCPICMDSIDNKEVLTKCKHAFCKSCILQAMMYKRACPVCNTCYGLVQGDQPEGSMTFKTIYEELPGYPTCNTIEITYNMHSGTQTNSHPNPGKRYFGTTRKAYLPDNKEGREILHLLRKAFDQKLIFTVGQSRTTGATNVITWNDIHHKTQKHGGPTSFGYPDPDYLNRVRSELKAKGIE</sequence>
<dbReference type="EMBL" id="VWPX01012632">
    <property type="protein sequence ID" value="NWI16297.1"/>
    <property type="molecule type" value="Genomic_DNA"/>
</dbReference>
<evidence type="ECO:0000256" key="9">
    <source>
        <dbReference type="RuleBase" id="RU367105"/>
    </source>
</evidence>
<dbReference type="CDD" id="cd09633">
    <property type="entry name" value="Deltex_C"/>
    <property type="match status" value="1"/>
</dbReference>
<dbReference type="InterPro" id="IPR013083">
    <property type="entry name" value="Znf_RING/FYVE/PHD"/>
</dbReference>
<evidence type="ECO:0000256" key="4">
    <source>
        <dbReference type="ARBA" id="ARBA00022679"/>
    </source>
</evidence>
<comment type="caution">
    <text evidence="12">The sequence shown here is derived from an EMBL/GenBank/DDBJ whole genome shotgun (WGS) entry which is preliminary data.</text>
</comment>
<evidence type="ECO:0000256" key="10">
    <source>
        <dbReference type="SAM" id="MobiDB-lite"/>
    </source>
</evidence>
<dbReference type="InterPro" id="IPR012677">
    <property type="entry name" value="Nucleotide-bd_a/b_plait_sf"/>
</dbReference>
<keyword evidence="4 9" id="KW-0808">Transferase</keyword>
<evidence type="ECO:0000256" key="7">
    <source>
        <dbReference type="ARBA" id="ARBA00022833"/>
    </source>
</evidence>
<organism evidence="12 13">
    <name type="scientific">Crypturellus soui</name>
    <dbReference type="NCBI Taxonomy" id="458187"/>
    <lineage>
        <taxon>Eukaryota</taxon>
        <taxon>Metazoa</taxon>
        <taxon>Chordata</taxon>
        <taxon>Craniata</taxon>
        <taxon>Vertebrata</taxon>
        <taxon>Euteleostomi</taxon>
        <taxon>Archelosauria</taxon>
        <taxon>Archosauria</taxon>
        <taxon>Dinosauria</taxon>
        <taxon>Saurischia</taxon>
        <taxon>Theropoda</taxon>
        <taxon>Coelurosauria</taxon>
        <taxon>Aves</taxon>
        <taxon>Palaeognathae</taxon>
        <taxon>Tinamiformes</taxon>
        <taxon>Tinamidae</taxon>
        <taxon>Crypturellus</taxon>
    </lineage>
</organism>
<feature type="compositionally biased region" description="Basic and acidic residues" evidence="10">
    <location>
        <begin position="525"/>
        <end position="554"/>
    </location>
</feature>
<feature type="compositionally biased region" description="Polar residues" evidence="10">
    <location>
        <begin position="506"/>
        <end position="519"/>
    </location>
</feature>
<keyword evidence="9" id="KW-0963">Cytoplasm</keyword>
<dbReference type="Pfam" id="PF23222">
    <property type="entry name" value="RRM_PARP14_1"/>
    <property type="match status" value="1"/>
</dbReference>
<comment type="similarity">
    <text evidence="3 9">Belongs to the Deltex family.</text>
</comment>
<dbReference type="InterPro" id="IPR048409">
    <property type="entry name" value="DTX3L_KH-like"/>
</dbReference>
<comment type="catalytic activity">
    <reaction evidence="1 9">
        <text>S-ubiquitinyl-[E2 ubiquitin-conjugating enzyme]-L-cysteine + [acceptor protein]-L-lysine = [E2 ubiquitin-conjugating enzyme]-L-cysteine + N(6)-ubiquitinyl-[acceptor protein]-L-lysine.</text>
        <dbReference type="EC" id="2.3.2.27"/>
    </reaction>
</comment>
<dbReference type="GO" id="GO:0016567">
    <property type="term" value="P:protein ubiquitination"/>
    <property type="evidence" value="ECO:0007669"/>
    <property type="project" value="UniProtKB-UniRule"/>
</dbReference>
<evidence type="ECO:0000313" key="12">
    <source>
        <dbReference type="EMBL" id="NWI16297.1"/>
    </source>
</evidence>
<evidence type="ECO:0000256" key="2">
    <source>
        <dbReference type="ARBA" id="ARBA00004906"/>
    </source>
</evidence>
<dbReference type="Pfam" id="PF21718">
    <property type="entry name" value="KH_DTX3L"/>
    <property type="match status" value="2"/>
</dbReference>
<dbReference type="Gene3D" id="3.30.40.10">
    <property type="entry name" value="Zinc/RING finger domain, C3HC4 (zinc finger)"/>
    <property type="match status" value="1"/>
</dbReference>
<dbReference type="Pfam" id="PF18102">
    <property type="entry name" value="DTC"/>
    <property type="match status" value="1"/>
</dbReference>
<evidence type="ECO:0000256" key="8">
    <source>
        <dbReference type="PROSITE-ProRule" id="PRU00175"/>
    </source>
</evidence>
<dbReference type="GO" id="GO:0016874">
    <property type="term" value="F:ligase activity"/>
    <property type="evidence" value="ECO:0007669"/>
    <property type="project" value="UniProtKB-KW"/>
</dbReference>
<name>A0A7K4KIV6_9AVES</name>
<feature type="region of interest" description="Disordered" evidence="10">
    <location>
        <begin position="91"/>
        <end position="112"/>
    </location>
</feature>
<dbReference type="Gene3D" id="3.30.70.330">
    <property type="match status" value="1"/>
</dbReference>
<dbReference type="PROSITE" id="PS00518">
    <property type="entry name" value="ZF_RING_1"/>
    <property type="match status" value="1"/>
</dbReference>
<dbReference type="Pfam" id="PF13923">
    <property type="entry name" value="zf-C3HC4_2"/>
    <property type="match status" value="1"/>
</dbReference>
<comment type="pathway">
    <text evidence="2 9">Protein modification; protein ubiquitination.</text>
</comment>
<dbReference type="InterPro" id="IPR001841">
    <property type="entry name" value="Znf_RING"/>
</dbReference>
<dbReference type="PANTHER" id="PTHR12622">
    <property type="entry name" value="DELTEX-RELATED"/>
    <property type="match status" value="1"/>
</dbReference>
<protein>
    <recommendedName>
        <fullName evidence="9">E3 ubiquitin-protein ligase</fullName>
        <ecNumber evidence="9">2.3.2.27</ecNumber>
    </recommendedName>
</protein>
<evidence type="ECO:0000256" key="5">
    <source>
        <dbReference type="ARBA" id="ARBA00022723"/>
    </source>
</evidence>
<dbReference type="SUPFAM" id="SSF57850">
    <property type="entry name" value="RING/U-box"/>
    <property type="match status" value="1"/>
</dbReference>
<evidence type="ECO:0000313" key="13">
    <source>
        <dbReference type="Proteomes" id="UP000545332"/>
    </source>
</evidence>
<keyword evidence="5 9" id="KW-0479">Metal-binding</keyword>
<gene>
    <name evidence="12" type="primary">Dtx3l</name>
    <name evidence="12" type="ORF">CRYSOU_R10942</name>
</gene>